<dbReference type="CDD" id="cd01335">
    <property type="entry name" value="Radical_SAM"/>
    <property type="match status" value="1"/>
</dbReference>
<comment type="caution">
    <text evidence="7">The sequence shown here is derived from an EMBL/GenBank/DDBJ whole genome shotgun (WGS) entry which is preliminary data.</text>
</comment>
<protein>
    <submittedName>
        <fullName evidence="7">Radical SAM protein</fullName>
    </submittedName>
</protein>
<dbReference type="PROSITE" id="PS51918">
    <property type="entry name" value="RADICAL_SAM"/>
    <property type="match status" value="1"/>
</dbReference>
<feature type="domain" description="Radical SAM core" evidence="6">
    <location>
        <begin position="21"/>
        <end position="240"/>
    </location>
</feature>
<gene>
    <name evidence="7" type="ORF">AB0C36_01455</name>
</gene>
<dbReference type="SFLD" id="SFLDS00029">
    <property type="entry name" value="Radical_SAM"/>
    <property type="match status" value="1"/>
</dbReference>
<dbReference type="InterPro" id="IPR007197">
    <property type="entry name" value="rSAM"/>
</dbReference>
<evidence type="ECO:0000313" key="7">
    <source>
        <dbReference type="EMBL" id="MEU8132154.1"/>
    </source>
</evidence>
<dbReference type="NCBIfam" id="TIGR04085">
    <property type="entry name" value="rSAM_more_4Fe4S"/>
    <property type="match status" value="1"/>
</dbReference>
<dbReference type="SFLD" id="SFLDG01067">
    <property type="entry name" value="SPASM/twitch_domain_containing"/>
    <property type="match status" value="1"/>
</dbReference>
<proteinExistence type="predicted"/>
<dbReference type="Pfam" id="PF04055">
    <property type="entry name" value="Radical_SAM"/>
    <property type="match status" value="1"/>
</dbReference>
<dbReference type="InterPro" id="IPR058240">
    <property type="entry name" value="rSAM_sf"/>
</dbReference>
<evidence type="ECO:0000256" key="3">
    <source>
        <dbReference type="ARBA" id="ARBA00022723"/>
    </source>
</evidence>
<comment type="cofactor">
    <cofactor evidence="1">
        <name>[4Fe-4S] cluster</name>
        <dbReference type="ChEBI" id="CHEBI:49883"/>
    </cofactor>
</comment>
<dbReference type="Gene3D" id="3.20.20.70">
    <property type="entry name" value="Aldolase class I"/>
    <property type="match status" value="1"/>
</dbReference>
<evidence type="ECO:0000313" key="8">
    <source>
        <dbReference type="Proteomes" id="UP001551482"/>
    </source>
</evidence>
<evidence type="ECO:0000259" key="6">
    <source>
        <dbReference type="PROSITE" id="PS51918"/>
    </source>
</evidence>
<dbReference type="InterPro" id="IPR013785">
    <property type="entry name" value="Aldolase_TIM"/>
</dbReference>
<dbReference type="SFLD" id="SFLDG01072">
    <property type="entry name" value="dehydrogenase_like"/>
    <property type="match status" value="1"/>
</dbReference>
<evidence type="ECO:0000256" key="2">
    <source>
        <dbReference type="ARBA" id="ARBA00022691"/>
    </source>
</evidence>
<sequence>MYRTREQRGPIAQLYRDLDVKDTASAVSVILKLRGETCDIDCLYCYEKRKEVPGGARIDAAQVRRLADLFRGRPLAVELHGGEPLTAGRDHLAAVLRELAKQPSVVRVSLQTNGVLLDERWLDLFDDTYPGLEIGVSLDGDARGNAWRVGYDGRPVYPRVAAALRLLGHCGRSVGVIAAVTPAVLGRAEAVLDHLASFSAVNAVSFVPCFDAGVERPTAAPGERPPASRLLQRSALNGRAGPAWAVKPQEYADFVLAASAHWIHAGHFARMKLEPTVSTIRRLRGLDTGFCHFSDLKCDHVFTLYPDGRLGSCDELPWPQAQLTNLDETANISSVLAEQRRLPLLNEGKALMRRCVECAYRIPCGGGCVATRRRYDDRGDQDAYCDYRMRMIDGIAALVSQPAHPAGTWCRMVRWRPRKPNSMRDVTGFVARWDAVSVSRKPVRLRTSAHGNINTVGLPGIHEADDLDPAHPQWHEAIEPGVGPLVDVVTRDWSVVTYDSCEGHAYVGLDVATAERRIGILPRHSGEYAAIAAALCRAMTTAAPALPSSVTATAGRSELTCETTGETTPVLDLALAPTPGHTWSEYFDALDTATAIVSKALADVRPTASGECSCPVPSASPPVVPGEPA</sequence>
<name>A0ABV3DAY1_9ACTN</name>
<dbReference type="SFLD" id="SFLDG01386">
    <property type="entry name" value="main_SPASM_domain-containing"/>
    <property type="match status" value="1"/>
</dbReference>
<dbReference type="InterPro" id="IPR023885">
    <property type="entry name" value="4Fe4S-binding_SPASM_dom"/>
</dbReference>
<dbReference type="Proteomes" id="UP001551482">
    <property type="component" value="Unassembled WGS sequence"/>
</dbReference>
<dbReference type="InterPro" id="IPR023867">
    <property type="entry name" value="Sulphatase_maturase_rSAM"/>
</dbReference>
<keyword evidence="4" id="KW-0408">Iron</keyword>
<keyword evidence="2" id="KW-0949">S-adenosyl-L-methionine</keyword>
<evidence type="ECO:0000256" key="1">
    <source>
        <dbReference type="ARBA" id="ARBA00001966"/>
    </source>
</evidence>
<organism evidence="7 8">
    <name type="scientific">Streptodolium elevatio</name>
    <dbReference type="NCBI Taxonomy" id="3157996"/>
    <lineage>
        <taxon>Bacteria</taxon>
        <taxon>Bacillati</taxon>
        <taxon>Actinomycetota</taxon>
        <taxon>Actinomycetes</taxon>
        <taxon>Kitasatosporales</taxon>
        <taxon>Streptomycetaceae</taxon>
        <taxon>Streptodolium</taxon>
    </lineage>
</organism>
<accession>A0ABV3DAY1</accession>
<keyword evidence="8" id="KW-1185">Reference proteome</keyword>
<keyword evidence="5" id="KW-0411">Iron-sulfur</keyword>
<evidence type="ECO:0000256" key="5">
    <source>
        <dbReference type="ARBA" id="ARBA00023014"/>
    </source>
</evidence>
<dbReference type="PANTHER" id="PTHR43273">
    <property type="entry name" value="ANAEROBIC SULFATASE-MATURATING ENZYME HOMOLOG ASLB-RELATED"/>
    <property type="match status" value="1"/>
</dbReference>
<dbReference type="RefSeq" id="WP_358347519.1">
    <property type="nucleotide sequence ID" value="NZ_JBEZFP010000002.1"/>
</dbReference>
<dbReference type="EMBL" id="JBEZFP010000002">
    <property type="protein sequence ID" value="MEU8132154.1"/>
    <property type="molecule type" value="Genomic_DNA"/>
</dbReference>
<dbReference type="PANTHER" id="PTHR43273:SF8">
    <property type="entry name" value="RADICAL SAM DOMAIN PROTEIN"/>
    <property type="match status" value="1"/>
</dbReference>
<reference evidence="7 8" key="1">
    <citation type="submission" date="2024-06" db="EMBL/GenBank/DDBJ databases">
        <title>The Natural Products Discovery Center: Release of the First 8490 Sequenced Strains for Exploring Actinobacteria Biosynthetic Diversity.</title>
        <authorList>
            <person name="Kalkreuter E."/>
            <person name="Kautsar S.A."/>
            <person name="Yang D."/>
            <person name="Bader C.D."/>
            <person name="Teijaro C.N."/>
            <person name="Fluegel L."/>
            <person name="Davis C.M."/>
            <person name="Simpson J.R."/>
            <person name="Lauterbach L."/>
            <person name="Steele A.D."/>
            <person name="Gui C."/>
            <person name="Meng S."/>
            <person name="Li G."/>
            <person name="Viehrig K."/>
            <person name="Ye F."/>
            <person name="Su P."/>
            <person name="Kiefer A.F."/>
            <person name="Nichols A."/>
            <person name="Cepeda A.J."/>
            <person name="Yan W."/>
            <person name="Fan B."/>
            <person name="Jiang Y."/>
            <person name="Adhikari A."/>
            <person name="Zheng C.-J."/>
            <person name="Schuster L."/>
            <person name="Cowan T.M."/>
            <person name="Smanski M.J."/>
            <person name="Chevrette M.G."/>
            <person name="De Carvalho L.P.S."/>
            <person name="Shen B."/>
        </authorList>
    </citation>
    <scope>NUCLEOTIDE SEQUENCE [LARGE SCALE GENOMIC DNA]</scope>
    <source>
        <strain evidence="7 8">NPDC048946</strain>
    </source>
</reference>
<dbReference type="SUPFAM" id="SSF102114">
    <property type="entry name" value="Radical SAM enzymes"/>
    <property type="match status" value="1"/>
</dbReference>
<keyword evidence="3" id="KW-0479">Metal-binding</keyword>
<evidence type="ECO:0000256" key="4">
    <source>
        <dbReference type="ARBA" id="ARBA00023004"/>
    </source>
</evidence>